<dbReference type="RefSeq" id="WP_106565742.1">
    <property type="nucleotide sequence ID" value="NZ_PYGF01000001.1"/>
</dbReference>
<dbReference type="Pfam" id="PF00702">
    <property type="entry name" value="Hydrolase"/>
    <property type="match status" value="1"/>
</dbReference>
<dbReference type="EMBL" id="PYGF01000001">
    <property type="protein sequence ID" value="PSL07683.1"/>
    <property type="molecule type" value="Genomic_DNA"/>
</dbReference>
<dbReference type="OrthoDB" id="9797415at2"/>
<dbReference type="CDD" id="cd02603">
    <property type="entry name" value="HAD_sEH-N_like"/>
    <property type="match status" value="1"/>
</dbReference>
<reference evidence="1 2" key="1">
    <citation type="submission" date="2018-03" db="EMBL/GenBank/DDBJ databases">
        <title>Genomic Encyclopedia of Archaeal and Bacterial Type Strains, Phase II (KMG-II): from individual species to whole genera.</title>
        <authorList>
            <person name="Goeker M."/>
        </authorList>
    </citation>
    <scope>NUCLEOTIDE SEQUENCE [LARGE SCALE GENOMIC DNA]</scope>
    <source>
        <strain evidence="1 2">DSM 28057</strain>
    </source>
</reference>
<dbReference type="PANTHER" id="PTHR43611:SF3">
    <property type="entry name" value="FLAVIN MONONUCLEOTIDE HYDROLASE 1, CHLOROPLATIC"/>
    <property type="match status" value="1"/>
</dbReference>
<dbReference type="NCBIfam" id="TIGR01509">
    <property type="entry name" value="HAD-SF-IA-v3"/>
    <property type="match status" value="1"/>
</dbReference>
<accession>A0A2P8EE12</accession>
<name>A0A2P8EE12_9BACT</name>
<sequence length="209" mass="24398">MRIPKNIDFFIFDLGNVIIDIDYDFSINELKKILPENKHELSGKFFTSKYHKDYEKGLISSEEFRNEIRNLYQEDWTDVQIDHVWNSLLKNVPQERIDLLKKLKSDYGTAILSNTNAIHIQKFDEILVELTTEKTIFDLCHEIFLSHEMGLAKPDVAIYEEVLGKIKVPAKNVLFFDDLTANLEGAEKVGIQTHQITHPMGLMEFFDLY</sequence>
<dbReference type="SUPFAM" id="SSF56784">
    <property type="entry name" value="HAD-like"/>
    <property type="match status" value="1"/>
</dbReference>
<dbReference type="InterPro" id="IPR006439">
    <property type="entry name" value="HAD-SF_hydro_IA"/>
</dbReference>
<dbReference type="Gene3D" id="3.40.50.1000">
    <property type="entry name" value="HAD superfamily/HAD-like"/>
    <property type="match status" value="1"/>
</dbReference>
<evidence type="ECO:0000313" key="1">
    <source>
        <dbReference type="EMBL" id="PSL07683.1"/>
    </source>
</evidence>
<dbReference type="GO" id="GO:0016787">
    <property type="term" value="F:hydrolase activity"/>
    <property type="evidence" value="ECO:0007669"/>
    <property type="project" value="UniProtKB-KW"/>
</dbReference>
<organism evidence="1 2">
    <name type="scientific">Cecembia rubra</name>
    <dbReference type="NCBI Taxonomy" id="1485585"/>
    <lineage>
        <taxon>Bacteria</taxon>
        <taxon>Pseudomonadati</taxon>
        <taxon>Bacteroidota</taxon>
        <taxon>Cytophagia</taxon>
        <taxon>Cytophagales</taxon>
        <taxon>Cyclobacteriaceae</taxon>
        <taxon>Cecembia</taxon>
    </lineage>
</organism>
<gene>
    <name evidence="1" type="ORF">CLV48_101621</name>
</gene>
<keyword evidence="1" id="KW-0378">Hydrolase</keyword>
<proteinExistence type="predicted"/>
<dbReference type="InterPro" id="IPR023198">
    <property type="entry name" value="PGP-like_dom2"/>
</dbReference>
<dbReference type="Gene3D" id="1.10.150.240">
    <property type="entry name" value="Putative phosphatase, domain 2"/>
    <property type="match status" value="1"/>
</dbReference>
<dbReference type="Proteomes" id="UP000240708">
    <property type="component" value="Unassembled WGS sequence"/>
</dbReference>
<dbReference type="SFLD" id="SFLDS00003">
    <property type="entry name" value="Haloacid_Dehalogenase"/>
    <property type="match status" value="1"/>
</dbReference>
<dbReference type="AlphaFoldDB" id="A0A2P8EE12"/>
<evidence type="ECO:0000313" key="2">
    <source>
        <dbReference type="Proteomes" id="UP000240708"/>
    </source>
</evidence>
<dbReference type="InterPro" id="IPR023214">
    <property type="entry name" value="HAD_sf"/>
</dbReference>
<keyword evidence="2" id="KW-1185">Reference proteome</keyword>
<comment type="caution">
    <text evidence="1">The sequence shown here is derived from an EMBL/GenBank/DDBJ whole genome shotgun (WGS) entry which is preliminary data.</text>
</comment>
<dbReference type="SFLD" id="SFLDG01129">
    <property type="entry name" value="C1.5:_HAD__Beta-PGM__Phosphata"/>
    <property type="match status" value="1"/>
</dbReference>
<dbReference type="PANTHER" id="PTHR43611">
    <property type="entry name" value="ALPHA-D-GLUCOSE 1-PHOSPHATE PHOSPHATASE"/>
    <property type="match status" value="1"/>
</dbReference>
<dbReference type="InterPro" id="IPR036412">
    <property type="entry name" value="HAD-like_sf"/>
</dbReference>
<dbReference type="PRINTS" id="PR00413">
    <property type="entry name" value="HADHALOGNASE"/>
</dbReference>
<protein>
    <submittedName>
        <fullName evidence="1">Putative hydrolase of the HAD superfamily</fullName>
    </submittedName>
</protein>